<feature type="domain" description="Cysteinyl-tRNA ligase anticodon binding" evidence="2">
    <location>
        <begin position="179"/>
        <end position="228"/>
    </location>
</feature>
<comment type="caution">
    <text evidence="4">The sequence shown here is derived from an EMBL/GenBank/DDBJ whole genome shotgun (WGS) entry which is preliminary data.</text>
</comment>
<protein>
    <recommendedName>
        <fullName evidence="6">DUF308 domain-containing protein</fullName>
    </recommendedName>
</protein>
<keyword evidence="1" id="KW-0812">Transmembrane</keyword>
<dbReference type="Pfam" id="PF23493">
    <property type="entry name" value="CysS_C"/>
    <property type="match status" value="1"/>
</dbReference>
<dbReference type="Pfam" id="PF23494">
    <property type="entry name" value="bPH_10"/>
    <property type="match status" value="1"/>
</dbReference>
<dbReference type="EMBL" id="RSEB01000002">
    <property type="protein sequence ID" value="RRS00111.1"/>
    <property type="molecule type" value="Genomic_DNA"/>
</dbReference>
<sequence length="233" mass="25624">MPTENTSGDRTVVADAPWTVPAVYTALPLLGAALGWGLTLVAEWITGLSWFPFQGLFELFLRLPDAVELLAGIALGLAVGVFLALWVHHEMLTVTVGRDGLRLKRGDFDEEVPRAEVASVFVEDKLLVVLGHRRQELAQVHFDLNRDRLGEALRRHGYGLLGTADPFGAQLRRWVPGADGLPRGADALLKARAHALEKSNEGDVRELRGELAALGVVVRDRDKKQYWRLADPA</sequence>
<dbReference type="RefSeq" id="WP_125246797.1">
    <property type="nucleotide sequence ID" value="NZ_RSEB01000002.1"/>
</dbReference>
<keyword evidence="1" id="KW-1133">Transmembrane helix</keyword>
<dbReference type="InterPro" id="IPR056411">
    <property type="entry name" value="CysS_C"/>
</dbReference>
<name>A0A426UZP8_9ACTN</name>
<evidence type="ECO:0000259" key="3">
    <source>
        <dbReference type="Pfam" id="PF23494"/>
    </source>
</evidence>
<dbReference type="AlphaFoldDB" id="A0A426UZP8"/>
<dbReference type="InterPro" id="IPR057798">
    <property type="entry name" value="PH_YqeB"/>
</dbReference>
<evidence type="ECO:0000256" key="1">
    <source>
        <dbReference type="SAM" id="Phobius"/>
    </source>
</evidence>
<keyword evidence="5" id="KW-1185">Reference proteome</keyword>
<feature type="domain" description="YqeB PH" evidence="3">
    <location>
        <begin position="11"/>
        <end position="158"/>
    </location>
</feature>
<reference evidence="4 5" key="1">
    <citation type="submission" date="2018-12" db="EMBL/GenBank/DDBJ databases">
        <title>Glycomyces sp. YIM 121974 draft genome.</title>
        <authorList>
            <person name="Li Q."/>
        </authorList>
    </citation>
    <scope>NUCLEOTIDE SEQUENCE [LARGE SCALE GENOMIC DNA]</scope>
    <source>
        <strain evidence="4 5">YIM 121974</strain>
    </source>
</reference>
<feature type="transmembrane region" description="Helical" evidence="1">
    <location>
        <begin position="22"/>
        <end position="45"/>
    </location>
</feature>
<proteinExistence type="predicted"/>
<evidence type="ECO:0000313" key="4">
    <source>
        <dbReference type="EMBL" id="RRS00111.1"/>
    </source>
</evidence>
<organism evidence="4 5">
    <name type="scientific">Glycomyces terrestris</name>
    <dbReference type="NCBI Taxonomy" id="2493553"/>
    <lineage>
        <taxon>Bacteria</taxon>
        <taxon>Bacillati</taxon>
        <taxon>Actinomycetota</taxon>
        <taxon>Actinomycetes</taxon>
        <taxon>Glycomycetales</taxon>
        <taxon>Glycomycetaceae</taxon>
        <taxon>Glycomyces</taxon>
    </lineage>
</organism>
<evidence type="ECO:0000259" key="2">
    <source>
        <dbReference type="Pfam" id="PF23493"/>
    </source>
</evidence>
<gene>
    <name evidence="4" type="ORF">EIW28_05815</name>
</gene>
<keyword evidence="1" id="KW-0472">Membrane</keyword>
<evidence type="ECO:0000313" key="5">
    <source>
        <dbReference type="Proteomes" id="UP000277256"/>
    </source>
</evidence>
<feature type="transmembrane region" description="Helical" evidence="1">
    <location>
        <begin position="66"/>
        <end position="87"/>
    </location>
</feature>
<evidence type="ECO:0008006" key="6">
    <source>
        <dbReference type="Google" id="ProtNLM"/>
    </source>
</evidence>
<dbReference type="OrthoDB" id="5145029at2"/>
<dbReference type="Proteomes" id="UP000277256">
    <property type="component" value="Unassembled WGS sequence"/>
</dbReference>
<accession>A0A426UZP8</accession>